<dbReference type="EMBL" id="WNLP01000002">
    <property type="protein sequence ID" value="MUH59315.1"/>
    <property type="molecule type" value="Genomic_DNA"/>
</dbReference>
<evidence type="ECO:0000313" key="2">
    <source>
        <dbReference type="Proteomes" id="UP000487882"/>
    </source>
</evidence>
<dbReference type="Proteomes" id="UP000487882">
    <property type="component" value="Unassembled WGS sequence"/>
</dbReference>
<gene>
    <name evidence="1" type="ORF">GSD1FS_0634</name>
</gene>
<protein>
    <recommendedName>
        <fullName evidence="3">AcrR family transcriptional regulator</fullName>
    </recommendedName>
</protein>
<reference evidence="1 2" key="1">
    <citation type="submission" date="2019-09" db="EMBL/GenBank/DDBJ databases">
        <title>Bifidobacterium canis sp. nov., isolated from the digestive tract of German Shepherd dog puppy.</title>
        <authorList>
            <person name="Bunesova V."/>
        </authorList>
    </citation>
    <scope>NUCLEOTIDE SEQUENCE [LARGE SCALE GENOMIC DNA]</scope>
    <source>
        <strain evidence="1 2">GSD1FS</strain>
    </source>
</reference>
<accession>A0A7K1J4D9</accession>
<evidence type="ECO:0008006" key="3">
    <source>
        <dbReference type="Google" id="ProtNLM"/>
    </source>
</evidence>
<dbReference type="SUPFAM" id="SSF46689">
    <property type="entry name" value="Homeodomain-like"/>
    <property type="match status" value="1"/>
</dbReference>
<proteinExistence type="predicted"/>
<sequence>MSQDPSTQASGHANPYAQALAIPVEPSSGAREAMERALIEIMRETRRPAQEVSVTALCKRAHVARSTFYANYHHVDEVLQSVERRLLRRIIDEGAPVLSVGVDAAVESFSNVMRLVNEQEPLFRLFVVDVPNERFMHNWRMALCGHLWDRLFCENGLRGARGELRAHSIAATVNRQLMVEMIAGLMMTFVTFRFEHPNDVSMAEIDILLPRFVQAMDEIW</sequence>
<name>A0A7K1J4D9_9BIFI</name>
<keyword evidence="2" id="KW-1185">Reference proteome</keyword>
<dbReference type="AlphaFoldDB" id="A0A7K1J4D9"/>
<comment type="caution">
    <text evidence="1">The sequence shown here is derived from an EMBL/GenBank/DDBJ whole genome shotgun (WGS) entry which is preliminary data.</text>
</comment>
<evidence type="ECO:0000313" key="1">
    <source>
        <dbReference type="EMBL" id="MUH59315.1"/>
    </source>
</evidence>
<dbReference type="RefSeq" id="WP_155588314.1">
    <property type="nucleotide sequence ID" value="NZ_WNLP01000002.1"/>
</dbReference>
<dbReference type="InterPro" id="IPR009057">
    <property type="entry name" value="Homeodomain-like_sf"/>
</dbReference>
<dbReference type="Gene3D" id="1.10.357.10">
    <property type="entry name" value="Tetracycline Repressor, domain 2"/>
    <property type="match status" value="1"/>
</dbReference>
<organism evidence="1 2">
    <name type="scientific">Bifidobacterium canis</name>
    <dbReference type="NCBI Taxonomy" id="2610880"/>
    <lineage>
        <taxon>Bacteria</taxon>
        <taxon>Bacillati</taxon>
        <taxon>Actinomycetota</taxon>
        <taxon>Actinomycetes</taxon>
        <taxon>Bifidobacteriales</taxon>
        <taxon>Bifidobacteriaceae</taxon>
        <taxon>Bifidobacterium</taxon>
    </lineage>
</organism>